<proteinExistence type="predicted"/>
<organism evidence="2 3">
    <name type="scientific">Lacihabitans soyangensis</name>
    <dbReference type="NCBI Taxonomy" id="869394"/>
    <lineage>
        <taxon>Bacteria</taxon>
        <taxon>Pseudomonadati</taxon>
        <taxon>Bacteroidota</taxon>
        <taxon>Cytophagia</taxon>
        <taxon>Cytophagales</taxon>
        <taxon>Leadbetterellaceae</taxon>
        <taxon>Lacihabitans</taxon>
    </lineage>
</organism>
<name>A0AAE3H356_9BACT</name>
<keyword evidence="1" id="KW-0812">Transmembrane</keyword>
<dbReference type="AlphaFoldDB" id="A0AAE3H356"/>
<keyword evidence="1" id="KW-1133">Transmembrane helix</keyword>
<sequence length="169" mass="19268">MSCRHWHSFCNCNIIRLGTNIKQNMHIRIMKNLIGLIFIAFLSGFTMKSSEPKKLGLNEISKVISQSFKGGNSDLLSSCLDKEIELIIDGDKIEFQNLPAAQAKPILNSFFKKNPPLSFSYVYQGANSSALKYCIGNYRSKNSDYLVYMLIKKDKNDRFLVNTLQLKKD</sequence>
<accession>A0AAE3H356</accession>
<dbReference type="EMBL" id="RJUF01000035">
    <property type="protein sequence ID" value="MCP9763692.1"/>
    <property type="molecule type" value="Genomic_DNA"/>
</dbReference>
<reference evidence="2 3" key="1">
    <citation type="submission" date="2018-11" db="EMBL/GenBank/DDBJ databases">
        <title>Novel bacteria species description.</title>
        <authorList>
            <person name="Han J.-H."/>
        </authorList>
    </citation>
    <scope>NUCLEOTIDE SEQUENCE [LARGE SCALE GENOMIC DNA]</scope>
    <source>
        <strain evidence="2 3">KCTC23259</strain>
    </source>
</reference>
<comment type="caution">
    <text evidence="2">The sequence shown here is derived from an EMBL/GenBank/DDBJ whole genome shotgun (WGS) entry which is preliminary data.</text>
</comment>
<dbReference type="InterPro" id="IPR031977">
    <property type="entry name" value="DUF4783"/>
</dbReference>
<evidence type="ECO:0000256" key="1">
    <source>
        <dbReference type="SAM" id="Phobius"/>
    </source>
</evidence>
<evidence type="ECO:0000313" key="2">
    <source>
        <dbReference type="EMBL" id="MCP9763692.1"/>
    </source>
</evidence>
<dbReference type="Proteomes" id="UP001204144">
    <property type="component" value="Unassembled WGS sequence"/>
</dbReference>
<gene>
    <name evidence="2" type="ORF">EGI31_12070</name>
</gene>
<protein>
    <submittedName>
        <fullName evidence="2">DUF4783 domain-containing protein</fullName>
    </submittedName>
</protein>
<dbReference type="Gene3D" id="3.10.450.50">
    <property type="match status" value="1"/>
</dbReference>
<evidence type="ECO:0000313" key="3">
    <source>
        <dbReference type="Proteomes" id="UP001204144"/>
    </source>
</evidence>
<dbReference type="Pfam" id="PF16022">
    <property type="entry name" value="DUF4783"/>
    <property type="match status" value="1"/>
</dbReference>
<feature type="transmembrane region" description="Helical" evidence="1">
    <location>
        <begin position="29"/>
        <end position="47"/>
    </location>
</feature>
<keyword evidence="3" id="KW-1185">Reference proteome</keyword>
<keyword evidence="1" id="KW-0472">Membrane</keyword>